<protein>
    <submittedName>
        <fullName evidence="1">Uncharacterized protein</fullName>
    </submittedName>
</protein>
<dbReference type="Proteomes" id="UP000236161">
    <property type="component" value="Unassembled WGS sequence"/>
</dbReference>
<accession>A0A2I0A4N5</accession>
<gene>
    <name evidence="1" type="ORF">AXF42_Ash013731</name>
</gene>
<name>A0A2I0A4N5_9ASPA</name>
<organism evidence="1 2">
    <name type="scientific">Apostasia shenzhenica</name>
    <dbReference type="NCBI Taxonomy" id="1088818"/>
    <lineage>
        <taxon>Eukaryota</taxon>
        <taxon>Viridiplantae</taxon>
        <taxon>Streptophyta</taxon>
        <taxon>Embryophyta</taxon>
        <taxon>Tracheophyta</taxon>
        <taxon>Spermatophyta</taxon>
        <taxon>Magnoliopsida</taxon>
        <taxon>Liliopsida</taxon>
        <taxon>Asparagales</taxon>
        <taxon>Orchidaceae</taxon>
        <taxon>Apostasioideae</taxon>
        <taxon>Apostasia</taxon>
    </lineage>
</organism>
<dbReference type="STRING" id="1088818.A0A2I0A4N5"/>
<dbReference type="AlphaFoldDB" id="A0A2I0A4N5"/>
<dbReference type="OrthoDB" id="1932122at2759"/>
<dbReference type="PANTHER" id="PTHR35312:SF1">
    <property type="entry name" value="OS07G0641800 PROTEIN"/>
    <property type="match status" value="1"/>
</dbReference>
<dbReference type="PANTHER" id="PTHR35312">
    <property type="entry name" value="OS07G0641800 PROTEIN"/>
    <property type="match status" value="1"/>
</dbReference>
<proteinExistence type="predicted"/>
<sequence length="113" mass="13211">MEEREFRHLLDLFPVVRSPDYCDELERGSSSRSTLDEMADWQKGWNEMDKKDELQEDKSEDKFWSKLRGAAERKVGSENADRFCSAFKTLHKRLVYEELSLEAAQRFVGAADS</sequence>
<reference evidence="1 2" key="1">
    <citation type="journal article" date="2017" name="Nature">
        <title>The Apostasia genome and the evolution of orchids.</title>
        <authorList>
            <person name="Zhang G.Q."/>
            <person name="Liu K.W."/>
            <person name="Li Z."/>
            <person name="Lohaus R."/>
            <person name="Hsiao Y.Y."/>
            <person name="Niu S.C."/>
            <person name="Wang J.Y."/>
            <person name="Lin Y.C."/>
            <person name="Xu Q."/>
            <person name="Chen L.J."/>
            <person name="Yoshida K."/>
            <person name="Fujiwara S."/>
            <person name="Wang Z.W."/>
            <person name="Zhang Y.Q."/>
            <person name="Mitsuda N."/>
            <person name="Wang M."/>
            <person name="Liu G.H."/>
            <person name="Pecoraro L."/>
            <person name="Huang H.X."/>
            <person name="Xiao X.J."/>
            <person name="Lin M."/>
            <person name="Wu X.Y."/>
            <person name="Wu W.L."/>
            <person name="Chen Y.Y."/>
            <person name="Chang S.B."/>
            <person name="Sakamoto S."/>
            <person name="Ohme-Takagi M."/>
            <person name="Yagi M."/>
            <person name="Zeng S.J."/>
            <person name="Shen C.Y."/>
            <person name="Yeh C.M."/>
            <person name="Luo Y.B."/>
            <person name="Tsai W.C."/>
            <person name="Van de Peer Y."/>
            <person name="Liu Z.J."/>
        </authorList>
    </citation>
    <scope>NUCLEOTIDE SEQUENCE [LARGE SCALE GENOMIC DNA]</scope>
    <source>
        <strain evidence="2">cv. Shenzhen</strain>
        <tissue evidence="1">Stem</tissue>
    </source>
</reference>
<evidence type="ECO:0000313" key="1">
    <source>
        <dbReference type="EMBL" id="PKA50516.1"/>
    </source>
</evidence>
<keyword evidence="2" id="KW-1185">Reference proteome</keyword>
<evidence type="ECO:0000313" key="2">
    <source>
        <dbReference type="Proteomes" id="UP000236161"/>
    </source>
</evidence>
<dbReference type="EMBL" id="KZ452023">
    <property type="protein sequence ID" value="PKA50516.1"/>
    <property type="molecule type" value="Genomic_DNA"/>
</dbReference>